<dbReference type="Pfam" id="PF01535">
    <property type="entry name" value="PPR"/>
    <property type="match status" value="2"/>
</dbReference>
<dbReference type="GO" id="GO:0009451">
    <property type="term" value="P:RNA modification"/>
    <property type="evidence" value="ECO:0007669"/>
    <property type="project" value="InterPro"/>
</dbReference>
<reference evidence="3" key="1">
    <citation type="submission" date="2020-06" db="EMBL/GenBank/DDBJ databases">
        <authorList>
            <person name="Li T."/>
            <person name="Hu X."/>
            <person name="Zhang T."/>
            <person name="Song X."/>
            <person name="Zhang H."/>
            <person name="Dai N."/>
            <person name="Sheng W."/>
            <person name="Hou X."/>
            <person name="Wei L."/>
        </authorList>
    </citation>
    <scope>NUCLEOTIDE SEQUENCE</scope>
    <source>
        <strain evidence="3">KEN1</strain>
        <tissue evidence="3">Leaf</tissue>
    </source>
</reference>
<sequence length="625" mass="69007">MELKQVAGGGGAVASSVCAAAAAGSVNSAERLREREGGRDEKFLSGLRVFLGLRYDHVNMLPEKLGSLLHYCAKTKAFQRGLSLHASAVKTGRQSEIFIGNHVLNFYAKCGCIDSAMRVFEEMPEKFGHMKYFKPNEFVFASALSSCSGIKDSKLGLQIHAQALKLSHASVSFVLNSLILMYMKCSMCAHGLLIFTDSECDLLTLVSYNIAITGLVENKEQQKGIEMFMVMCRRGLVPDRFTFAGLLGPGELIYDLPVLMQLHCQMVKLGLDYTAFSANVLMTLYSKFDLMAESEKVFTLIEERDVYSWNTAIAACCRSEDNSKALCIFREMVMEHNVMPDDFTYASALTAAAGLASMRYGKEIHAHLFRTRLDWDIGVGNALINMYAKSGSISLGYTIFEQMEIHNIVSWNSIIAAFATHGLAEKAFALFNEMMTTGLEPDSVTFLEMLTACSHSGLAEEGQALFNSMNKVYGINPNIEHLCCLVDLLGRAGRVTEAEEYIQRYSAADDAVVLGSLLSACRLHEGVVVGERIARRLLELHPVTTSPYVLLSNLYASDRKWDGVAGARKMLQVSGLKKKAAHSLIEVKGSSEKFIIGELSHSRMDEILEMLRILTPAKDEDLLCY</sequence>
<evidence type="ECO:0000256" key="2">
    <source>
        <dbReference type="PROSITE-ProRule" id="PRU00708"/>
    </source>
</evidence>
<feature type="repeat" description="PPR" evidence="2">
    <location>
        <begin position="407"/>
        <end position="441"/>
    </location>
</feature>
<gene>
    <name evidence="3" type="ORF">Slati_3617800</name>
</gene>
<feature type="repeat" description="PPR" evidence="2">
    <location>
        <begin position="204"/>
        <end position="238"/>
    </location>
</feature>
<dbReference type="AlphaFoldDB" id="A0AAW2U3E1"/>
<dbReference type="PANTHER" id="PTHR47926">
    <property type="entry name" value="PENTATRICOPEPTIDE REPEAT-CONTAINING PROTEIN"/>
    <property type="match status" value="1"/>
</dbReference>
<dbReference type="Pfam" id="PF13041">
    <property type="entry name" value="PPR_2"/>
    <property type="match status" value="2"/>
</dbReference>
<dbReference type="FunFam" id="1.25.40.10:FF:001093">
    <property type="entry name" value="Pentatricopeptide repeat-containing protein At2g34400"/>
    <property type="match status" value="1"/>
</dbReference>
<organism evidence="3">
    <name type="scientific">Sesamum latifolium</name>
    <dbReference type="NCBI Taxonomy" id="2727402"/>
    <lineage>
        <taxon>Eukaryota</taxon>
        <taxon>Viridiplantae</taxon>
        <taxon>Streptophyta</taxon>
        <taxon>Embryophyta</taxon>
        <taxon>Tracheophyta</taxon>
        <taxon>Spermatophyta</taxon>
        <taxon>Magnoliopsida</taxon>
        <taxon>eudicotyledons</taxon>
        <taxon>Gunneridae</taxon>
        <taxon>Pentapetalae</taxon>
        <taxon>asterids</taxon>
        <taxon>lamiids</taxon>
        <taxon>Lamiales</taxon>
        <taxon>Pedaliaceae</taxon>
        <taxon>Sesamum</taxon>
    </lineage>
</organism>
<dbReference type="Gene3D" id="1.25.40.10">
    <property type="entry name" value="Tetratricopeptide repeat domain"/>
    <property type="match status" value="5"/>
</dbReference>
<dbReference type="InterPro" id="IPR011990">
    <property type="entry name" value="TPR-like_helical_dom_sf"/>
</dbReference>
<dbReference type="InterPro" id="IPR002885">
    <property type="entry name" value="PPR_rpt"/>
</dbReference>
<evidence type="ECO:0000256" key="1">
    <source>
        <dbReference type="ARBA" id="ARBA00022737"/>
    </source>
</evidence>
<dbReference type="InterPro" id="IPR046960">
    <property type="entry name" value="PPR_At4g14850-like_plant"/>
</dbReference>
<dbReference type="Pfam" id="PF20431">
    <property type="entry name" value="E_motif"/>
    <property type="match status" value="1"/>
</dbReference>
<dbReference type="PANTHER" id="PTHR47926:SF452">
    <property type="entry name" value="PENTATRICOPEPTIDE REPEAT-CONTAINING PROTEIN"/>
    <property type="match status" value="1"/>
</dbReference>
<dbReference type="EMBL" id="JACGWN010000013">
    <property type="protein sequence ID" value="KAL0410281.1"/>
    <property type="molecule type" value="Genomic_DNA"/>
</dbReference>
<proteinExistence type="predicted"/>
<protein>
    <submittedName>
        <fullName evidence="3">Pentatricopeptide repeat-containing protein</fullName>
    </submittedName>
</protein>
<keyword evidence="1" id="KW-0677">Repeat</keyword>
<feature type="repeat" description="PPR" evidence="2">
    <location>
        <begin position="305"/>
        <end position="340"/>
    </location>
</feature>
<dbReference type="NCBIfam" id="TIGR00756">
    <property type="entry name" value="PPR"/>
    <property type="match status" value="4"/>
</dbReference>
<name>A0AAW2U3E1_9LAMI</name>
<reference evidence="3" key="2">
    <citation type="journal article" date="2024" name="Plant">
        <title>Genomic evolution and insights into agronomic trait innovations of Sesamum species.</title>
        <authorList>
            <person name="Miao H."/>
            <person name="Wang L."/>
            <person name="Qu L."/>
            <person name="Liu H."/>
            <person name="Sun Y."/>
            <person name="Le M."/>
            <person name="Wang Q."/>
            <person name="Wei S."/>
            <person name="Zheng Y."/>
            <person name="Lin W."/>
            <person name="Duan Y."/>
            <person name="Cao H."/>
            <person name="Xiong S."/>
            <person name="Wang X."/>
            <person name="Wei L."/>
            <person name="Li C."/>
            <person name="Ma Q."/>
            <person name="Ju M."/>
            <person name="Zhao R."/>
            <person name="Li G."/>
            <person name="Mu C."/>
            <person name="Tian Q."/>
            <person name="Mei H."/>
            <person name="Zhang T."/>
            <person name="Gao T."/>
            <person name="Zhang H."/>
        </authorList>
    </citation>
    <scope>NUCLEOTIDE SEQUENCE</scope>
    <source>
        <strain evidence="3">KEN1</strain>
    </source>
</reference>
<dbReference type="InterPro" id="IPR046848">
    <property type="entry name" value="E_motif"/>
</dbReference>
<evidence type="ECO:0000313" key="3">
    <source>
        <dbReference type="EMBL" id="KAL0410281.1"/>
    </source>
</evidence>
<comment type="caution">
    <text evidence="3">The sequence shown here is derived from an EMBL/GenBank/DDBJ whole genome shotgun (WGS) entry which is preliminary data.</text>
</comment>
<dbReference type="FunFam" id="1.25.40.10:FF:000351">
    <property type="entry name" value="Pentatricopeptide repeat-containing protein"/>
    <property type="match status" value="1"/>
</dbReference>
<dbReference type="GO" id="GO:0003723">
    <property type="term" value="F:RNA binding"/>
    <property type="evidence" value="ECO:0007669"/>
    <property type="project" value="InterPro"/>
</dbReference>
<dbReference type="PROSITE" id="PS51375">
    <property type="entry name" value="PPR"/>
    <property type="match status" value="3"/>
</dbReference>
<accession>A0AAW2U3E1</accession>